<reference evidence="2 3" key="1">
    <citation type="journal article" date="2019" name="Int. J. Syst. Evol. Microbiol.">
        <title>The Global Catalogue of Microorganisms (GCM) 10K type strain sequencing project: providing services to taxonomists for standard genome sequencing and annotation.</title>
        <authorList>
            <consortium name="The Broad Institute Genomics Platform"/>
            <consortium name="The Broad Institute Genome Sequencing Center for Infectious Disease"/>
            <person name="Wu L."/>
            <person name="Ma J."/>
        </authorList>
    </citation>
    <scope>NUCLEOTIDE SEQUENCE [LARGE SCALE GENOMIC DNA]</scope>
    <source>
        <strain evidence="2 3">JCM 4805</strain>
    </source>
</reference>
<dbReference type="Proteomes" id="UP001500909">
    <property type="component" value="Unassembled WGS sequence"/>
</dbReference>
<keyword evidence="1" id="KW-0472">Membrane</keyword>
<keyword evidence="1" id="KW-1133">Transmembrane helix</keyword>
<evidence type="ECO:0008006" key="4">
    <source>
        <dbReference type="Google" id="ProtNLM"/>
    </source>
</evidence>
<dbReference type="InterPro" id="IPR028082">
    <property type="entry name" value="Peripla_BP_I"/>
</dbReference>
<name>A0ABN0ZJG2_9ACTN</name>
<evidence type="ECO:0000256" key="1">
    <source>
        <dbReference type="SAM" id="Phobius"/>
    </source>
</evidence>
<accession>A0ABN0ZJG2</accession>
<keyword evidence="3" id="KW-1185">Reference proteome</keyword>
<evidence type="ECO:0000313" key="3">
    <source>
        <dbReference type="Proteomes" id="UP001500909"/>
    </source>
</evidence>
<feature type="transmembrane region" description="Helical" evidence="1">
    <location>
        <begin position="21"/>
        <end position="40"/>
    </location>
</feature>
<dbReference type="RefSeq" id="WP_346093637.1">
    <property type="nucleotide sequence ID" value="NZ_BAAABY010000009.1"/>
</dbReference>
<dbReference type="SUPFAM" id="SSF53822">
    <property type="entry name" value="Periplasmic binding protein-like I"/>
    <property type="match status" value="1"/>
</dbReference>
<keyword evidence="1" id="KW-0812">Transmembrane</keyword>
<dbReference type="EMBL" id="BAAABY010000009">
    <property type="protein sequence ID" value="GAA0449953.1"/>
    <property type="molecule type" value="Genomic_DNA"/>
</dbReference>
<comment type="caution">
    <text evidence="2">The sequence shown here is derived from an EMBL/GenBank/DDBJ whole genome shotgun (WGS) entry which is preliminary data.</text>
</comment>
<dbReference type="Gene3D" id="3.40.50.2300">
    <property type="match status" value="2"/>
</dbReference>
<sequence>MATPHAQDRPDDDVPIPRWRYVAALLAALLLVGGGIIWIAQPESTDCAENVKKIEAAGSTRCVGLTDGSYAFTDDLRNVYGLIEKENRRVTAEAAERDGRPYVSIVYLLGMKPGKGDSNTTESVRHEVEGAYTAQYEVNHGRGHGQTPQIKLLLGDTGDQKAQRDFTLDRIKARRGPDRIVAAAGLGTSLTGTNAMISKLNDLDIAAFGSVITADELEKNDGLVRVAAPNADEAAAAVQFLTKKHGKDKVLIVQDANKNDLYTKTLASRFAALLPKNRLAAPEPMQYDSSKSQLATYFNNQMPNLCLDPPGVVYFAGRGRDLPDFLAPLANRRCKSAREITVLSGDDASQAAQAEGFGDVKQALRNGNIRLLFTGLAHPGAWAKAPQAFDKNAIVPFQEGGTFTRTFKDDTLDDGQAIMGYDAVLTAVTTIRKSVHLENSHQEIERDAVLQMLRTINGANAVPGASGWISLQNNGSPERKAIPIIEIDSAGTTRSISVSANTGKPYASE</sequence>
<protein>
    <recommendedName>
        <fullName evidence="4">ABC transporter substrate-binding protein</fullName>
    </recommendedName>
</protein>
<gene>
    <name evidence="2" type="ORF">GCM10010361_12520</name>
</gene>
<organism evidence="2 3">
    <name type="scientific">Streptomyces olivaceiscleroticus</name>
    <dbReference type="NCBI Taxonomy" id="68245"/>
    <lineage>
        <taxon>Bacteria</taxon>
        <taxon>Bacillati</taxon>
        <taxon>Actinomycetota</taxon>
        <taxon>Actinomycetes</taxon>
        <taxon>Kitasatosporales</taxon>
        <taxon>Streptomycetaceae</taxon>
        <taxon>Streptomyces</taxon>
    </lineage>
</organism>
<evidence type="ECO:0000313" key="2">
    <source>
        <dbReference type="EMBL" id="GAA0449953.1"/>
    </source>
</evidence>
<proteinExistence type="predicted"/>